<dbReference type="AlphaFoldDB" id="G3ICU9"/>
<organism evidence="1 2">
    <name type="scientific">Cricetulus griseus</name>
    <name type="common">Chinese hamster</name>
    <name type="synonym">Cricetulus barabensis griseus</name>
    <dbReference type="NCBI Taxonomy" id="10029"/>
    <lineage>
        <taxon>Eukaryota</taxon>
        <taxon>Metazoa</taxon>
        <taxon>Chordata</taxon>
        <taxon>Craniata</taxon>
        <taxon>Vertebrata</taxon>
        <taxon>Euteleostomi</taxon>
        <taxon>Mammalia</taxon>
        <taxon>Eutheria</taxon>
        <taxon>Euarchontoglires</taxon>
        <taxon>Glires</taxon>
        <taxon>Rodentia</taxon>
        <taxon>Myomorpha</taxon>
        <taxon>Muroidea</taxon>
        <taxon>Cricetidae</taxon>
        <taxon>Cricetinae</taxon>
        <taxon>Cricetulus</taxon>
    </lineage>
</organism>
<evidence type="ECO:0000313" key="2">
    <source>
        <dbReference type="Proteomes" id="UP000001075"/>
    </source>
</evidence>
<name>G3ICU9_CRIGR</name>
<proteinExistence type="predicted"/>
<gene>
    <name evidence="1" type="ORF">I79_021502</name>
</gene>
<accession>G3ICU9</accession>
<reference evidence="2" key="1">
    <citation type="journal article" date="2011" name="Nat. Biotechnol.">
        <title>The genomic sequence of the Chinese hamster ovary (CHO)-K1 cell line.</title>
        <authorList>
            <person name="Xu X."/>
            <person name="Nagarajan H."/>
            <person name="Lewis N.E."/>
            <person name="Pan S."/>
            <person name="Cai Z."/>
            <person name="Liu X."/>
            <person name="Chen W."/>
            <person name="Xie M."/>
            <person name="Wang W."/>
            <person name="Hammond S."/>
            <person name="Andersen M.R."/>
            <person name="Neff N."/>
            <person name="Passarelli B."/>
            <person name="Koh W."/>
            <person name="Fan H.C."/>
            <person name="Wang J."/>
            <person name="Gui Y."/>
            <person name="Lee K.H."/>
            <person name="Betenbaugh M.J."/>
            <person name="Quake S.R."/>
            <person name="Famili I."/>
            <person name="Palsson B.O."/>
            <person name="Wang J."/>
        </authorList>
    </citation>
    <scope>NUCLEOTIDE SEQUENCE [LARGE SCALE GENOMIC DNA]</scope>
    <source>
        <strain evidence="2">CHO K1 cell line</strain>
    </source>
</reference>
<sequence length="50" mass="5794">MGLKPVPWVIEECHDMLVKPVHDHSSGWPHPAQLLRQPAALYLNNYPFLF</sequence>
<dbReference type="InParanoid" id="G3ICU9"/>
<dbReference type="EMBL" id="JH001963">
    <property type="protein sequence ID" value="EGW14087.1"/>
    <property type="molecule type" value="Genomic_DNA"/>
</dbReference>
<evidence type="ECO:0000313" key="1">
    <source>
        <dbReference type="EMBL" id="EGW14087.1"/>
    </source>
</evidence>
<dbReference type="Proteomes" id="UP000001075">
    <property type="component" value="Unassembled WGS sequence"/>
</dbReference>
<protein>
    <submittedName>
        <fullName evidence="1">Uncharacterized protein</fullName>
    </submittedName>
</protein>